<proteinExistence type="predicted"/>
<organism evidence="1 2">
    <name type="scientific">Candidatus Marsarchaeota G2 archaeon OSP_D</name>
    <dbReference type="NCBI Taxonomy" id="1978157"/>
    <lineage>
        <taxon>Archaea</taxon>
        <taxon>Candidatus Marsarchaeota</taxon>
        <taxon>Candidatus Marsarchaeota group 2</taxon>
    </lineage>
</organism>
<reference evidence="1 2" key="1">
    <citation type="submission" date="2017-04" db="EMBL/GenBank/DDBJ databases">
        <title>Novel microbial lineages endemic to geothermal iron-oxide mats fill important gaps in the evolutionary history of Archaea.</title>
        <authorList>
            <person name="Jay Z.J."/>
            <person name="Beam J.P."/>
            <person name="Dlakic M."/>
            <person name="Rusch D.B."/>
            <person name="Kozubal M.A."/>
            <person name="Inskeep W.P."/>
        </authorList>
    </citation>
    <scope>NUCLEOTIDE SEQUENCE [LARGE SCALE GENOMIC DNA]</scope>
    <source>
        <strain evidence="1">OSP_D</strain>
    </source>
</reference>
<dbReference type="Proteomes" id="UP000240322">
    <property type="component" value="Unassembled WGS sequence"/>
</dbReference>
<dbReference type="EMBL" id="NEXE01000059">
    <property type="protein sequence ID" value="PSN90455.1"/>
    <property type="molecule type" value="Genomic_DNA"/>
</dbReference>
<name>A0A2R6AVN7_9ARCH</name>
<comment type="caution">
    <text evidence="1">The sequence shown here is derived from an EMBL/GenBank/DDBJ whole genome shotgun (WGS) entry which is preliminary data.</text>
</comment>
<protein>
    <submittedName>
        <fullName evidence="1">Uncharacterized protein</fullName>
    </submittedName>
</protein>
<evidence type="ECO:0000313" key="1">
    <source>
        <dbReference type="EMBL" id="PSN90455.1"/>
    </source>
</evidence>
<dbReference type="AlphaFoldDB" id="A0A2R6AVN7"/>
<accession>A0A2R6AVN7</accession>
<sequence length="93" mass="10474">MADKHLSSLDELFDAIAKLEIDEGVRVNGRVAGRKCYMFVTKSSNGYTIAVFEVGHKSTGVGKQLMIEDSVSLERVKRFIKENCETPLKAFRY</sequence>
<gene>
    <name evidence="1" type="ORF">B9Q03_06785</name>
</gene>
<evidence type="ECO:0000313" key="2">
    <source>
        <dbReference type="Proteomes" id="UP000240322"/>
    </source>
</evidence>